<accession>A0A9W9AEK9</accession>
<proteinExistence type="predicted"/>
<evidence type="ECO:0000256" key="1">
    <source>
        <dbReference type="SAM" id="SignalP"/>
    </source>
</evidence>
<dbReference type="AlphaFoldDB" id="A0A9W9AEK9"/>
<keyword evidence="3" id="KW-1185">Reference proteome</keyword>
<evidence type="ECO:0008006" key="4">
    <source>
        <dbReference type="Google" id="ProtNLM"/>
    </source>
</evidence>
<evidence type="ECO:0000313" key="2">
    <source>
        <dbReference type="EMBL" id="KAJ4480171.1"/>
    </source>
</evidence>
<evidence type="ECO:0000313" key="3">
    <source>
        <dbReference type="Proteomes" id="UP001150266"/>
    </source>
</evidence>
<feature type="signal peptide" evidence="1">
    <location>
        <begin position="1"/>
        <end position="23"/>
    </location>
</feature>
<gene>
    <name evidence="2" type="ORF">J3R30DRAFT_3469899</name>
</gene>
<keyword evidence="1" id="KW-0732">Signal</keyword>
<comment type="caution">
    <text evidence="2">The sequence shown here is derived from an EMBL/GenBank/DDBJ whole genome shotgun (WGS) entry which is preliminary data.</text>
</comment>
<sequence>MLPQLFSLHLASALSFIITCVMALPCPQVDINSSTPVHVFPRNPTVRVGVMLVRQDARHSFRPFHSFPLEVSDNLYLVIGVNRYFRAEKTRSGWKGTGFHDTKDIGAAKIRINYSLFIAIVQFSTAEKMRAAFEESGRLDAITGLQYIWRVVDRLHALSDSFEWVGEDDYKKVFWGLVELGANGAGGAVDQEEKEIYTALLSHKTLFSSQL</sequence>
<feature type="chain" id="PRO_5040808191" description="rRNA N-glycosidase" evidence="1">
    <location>
        <begin position="24"/>
        <end position="211"/>
    </location>
</feature>
<reference evidence="2" key="1">
    <citation type="submission" date="2022-08" db="EMBL/GenBank/DDBJ databases">
        <title>A Global Phylogenomic Analysis of the Shiitake Genus Lentinula.</title>
        <authorList>
            <consortium name="DOE Joint Genome Institute"/>
            <person name="Sierra-Patev S."/>
            <person name="Min B."/>
            <person name="Naranjo-Ortiz M."/>
            <person name="Looney B."/>
            <person name="Konkel Z."/>
            <person name="Slot J.C."/>
            <person name="Sakamoto Y."/>
            <person name="Steenwyk J.L."/>
            <person name="Rokas A."/>
            <person name="Carro J."/>
            <person name="Camarero S."/>
            <person name="Ferreira P."/>
            <person name="Molpeceres G."/>
            <person name="Ruiz-Duenas F.J."/>
            <person name="Serrano A."/>
            <person name="Henrissat B."/>
            <person name="Drula E."/>
            <person name="Hughes K.W."/>
            <person name="Mata J.L."/>
            <person name="Ishikawa N.K."/>
            <person name="Vargas-Isla R."/>
            <person name="Ushijima S."/>
            <person name="Smith C.A."/>
            <person name="Ahrendt S."/>
            <person name="Andreopoulos W."/>
            <person name="He G."/>
            <person name="Labutti K."/>
            <person name="Lipzen A."/>
            <person name="Ng V."/>
            <person name="Riley R."/>
            <person name="Sandor L."/>
            <person name="Barry K."/>
            <person name="Martinez A.T."/>
            <person name="Xiao Y."/>
            <person name="Gibbons J.G."/>
            <person name="Terashima K."/>
            <person name="Grigoriev I.V."/>
            <person name="Hibbett D.S."/>
        </authorList>
    </citation>
    <scope>NUCLEOTIDE SEQUENCE</scope>
    <source>
        <strain evidence="2">JLM2183</strain>
    </source>
</reference>
<organism evidence="2 3">
    <name type="scientific">Lentinula aciculospora</name>
    <dbReference type="NCBI Taxonomy" id="153920"/>
    <lineage>
        <taxon>Eukaryota</taxon>
        <taxon>Fungi</taxon>
        <taxon>Dikarya</taxon>
        <taxon>Basidiomycota</taxon>
        <taxon>Agaricomycotina</taxon>
        <taxon>Agaricomycetes</taxon>
        <taxon>Agaricomycetidae</taxon>
        <taxon>Agaricales</taxon>
        <taxon>Marasmiineae</taxon>
        <taxon>Omphalotaceae</taxon>
        <taxon>Lentinula</taxon>
    </lineage>
</organism>
<name>A0A9W9AEK9_9AGAR</name>
<protein>
    <recommendedName>
        <fullName evidence="4">rRNA N-glycosidase</fullName>
    </recommendedName>
</protein>
<dbReference type="EMBL" id="JAOTPV010000007">
    <property type="protein sequence ID" value="KAJ4480171.1"/>
    <property type="molecule type" value="Genomic_DNA"/>
</dbReference>
<dbReference type="Proteomes" id="UP001150266">
    <property type="component" value="Unassembled WGS sequence"/>
</dbReference>